<proteinExistence type="predicted"/>
<dbReference type="EMBL" id="WJXW01000008">
    <property type="protein sequence ID" value="KAF9733509.1"/>
    <property type="molecule type" value="Genomic_DNA"/>
</dbReference>
<evidence type="ECO:0000313" key="3">
    <source>
        <dbReference type="Proteomes" id="UP000756921"/>
    </source>
</evidence>
<dbReference type="AlphaFoldDB" id="A0A9P6KPE4"/>
<sequence length="161" mass="17737">MESLRRRHHEQPRLRPRPPRQRYHDNTHDAQRLIDELSRNVGAFARSAPLEARASRTGVQRVYLQSPSAPQPLSPSAPRTGHSTLAEAFAMGLLLEDATPDTERSARLWSVGLTVAASVTRPHAPSPIVASVITPNANASPNRRVTSDQKSSIPEKIAHRP</sequence>
<name>A0A9P6KPE4_9PLEO</name>
<feature type="region of interest" description="Disordered" evidence="1">
    <location>
        <begin position="1"/>
        <end position="28"/>
    </location>
</feature>
<evidence type="ECO:0000256" key="1">
    <source>
        <dbReference type="SAM" id="MobiDB-lite"/>
    </source>
</evidence>
<feature type="compositionally biased region" description="Polar residues" evidence="1">
    <location>
        <begin position="134"/>
        <end position="152"/>
    </location>
</feature>
<keyword evidence="3" id="KW-1185">Reference proteome</keyword>
<evidence type="ECO:0000313" key="2">
    <source>
        <dbReference type="EMBL" id="KAF9733509.1"/>
    </source>
</evidence>
<feature type="region of interest" description="Disordered" evidence="1">
    <location>
        <begin position="134"/>
        <end position="161"/>
    </location>
</feature>
<dbReference type="Proteomes" id="UP000756921">
    <property type="component" value="Unassembled WGS sequence"/>
</dbReference>
<gene>
    <name evidence="2" type="ORF">PMIN01_07852</name>
</gene>
<organism evidence="2 3">
    <name type="scientific">Paraphaeosphaeria minitans</name>
    <dbReference type="NCBI Taxonomy" id="565426"/>
    <lineage>
        <taxon>Eukaryota</taxon>
        <taxon>Fungi</taxon>
        <taxon>Dikarya</taxon>
        <taxon>Ascomycota</taxon>
        <taxon>Pezizomycotina</taxon>
        <taxon>Dothideomycetes</taxon>
        <taxon>Pleosporomycetidae</taxon>
        <taxon>Pleosporales</taxon>
        <taxon>Massarineae</taxon>
        <taxon>Didymosphaeriaceae</taxon>
        <taxon>Paraphaeosphaeria</taxon>
    </lineage>
</organism>
<protein>
    <submittedName>
        <fullName evidence="2">Uncharacterized protein</fullName>
    </submittedName>
</protein>
<accession>A0A9P6KPE4</accession>
<reference evidence="2" key="1">
    <citation type="journal article" date="2020" name="Mol. Plant Microbe Interact.">
        <title>Genome Sequence of the Biocontrol Agent Coniothyrium minitans strain Conio (IMI 134523).</title>
        <authorList>
            <person name="Patel D."/>
            <person name="Shittu T.A."/>
            <person name="Baroncelli R."/>
            <person name="Muthumeenakshi S."/>
            <person name="Osborne T.H."/>
            <person name="Janganan T.K."/>
            <person name="Sreenivasaprasad S."/>
        </authorList>
    </citation>
    <scope>NUCLEOTIDE SEQUENCE</scope>
    <source>
        <strain evidence="2">Conio</strain>
    </source>
</reference>
<comment type="caution">
    <text evidence="2">The sequence shown here is derived from an EMBL/GenBank/DDBJ whole genome shotgun (WGS) entry which is preliminary data.</text>
</comment>
<feature type="compositionally biased region" description="Basic residues" evidence="1">
    <location>
        <begin position="1"/>
        <end position="21"/>
    </location>
</feature>